<dbReference type="EMBL" id="BPQQ01000048">
    <property type="protein sequence ID" value="GJE02160.1"/>
    <property type="molecule type" value="Genomic_DNA"/>
</dbReference>
<proteinExistence type="predicted"/>
<protein>
    <submittedName>
        <fullName evidence="1">Uncharacterized protein</fullName>
    </submittedName>
</protein>
<evidence type="ECO:0000313" key="1">
    <source>
        <dbReference type="EMBL" id="GJE02160.1"/>
    </source>
</evidence>
<gene>
    <name evidence="1" type="ORF">GMJLKIPL_4104</name>
</gene>
<name>A0ABQ4SG19_9HYPH</name>
<dbReference type="RefSeq" id="WP_238237616.1">
    <property type="nucleotide sequence ID" value="NZ_BPQQ01000048.1"/>
</dbReference>
<reference evidence="1" key="1">
    <citation type="journal article" date="2021" name="Front. Microbiol.">
        <title>Comprehensive Comparative Genomics and Phenotyping of Methylobacterium Species.</title>
        <authorList>
            <person name="Alessa O."/>
            <person name="Ogura Y."/>
            <person name="Fujitani Y."/>
            <person name="Takami H."/>
            <person name="Hayashi T."/>
            <person name="Sahin N."/>
            <person name="Tani A."/>
        </authorList>
    </citation>
    <scope>NUCLEOTIDE SEQUENCE</scope>
    <source>
        <strain evidence="1">DSM 17168</strain>
    </source>
</reference>
<organism evidence="1 2">
    <name type="scientific">Methylobacterium isbiliense</name>
    <dbReference type="NCBI Taxonomy" id="315478"/>
    <lineage>
        <taxon>Bacteria</taxon>
        <taxon>Pseudomonadati</taxon>
        <taxon>Pseudomonadota</taxon>
        <taxon>Alphaproteobacteria</taxon>
        <taxon>Hyphomicrobiales</taxon>
        <taxon>Methylobacteriaceae</taxon>
        <taxon>Methylobacterium</taxon>
    </lineage>
</organism>
<dbReference type="Proteomes" id="UP001055153">
    <property type="component" value="Unassembled WGS sequence"/>
</dbReference>
<accession>A0ABQ4SG19</accession>
<sequence>MTAPLSFEANAEARISALECVVTAFLRELAKRDPDLREAVLAEVRRALEAVPAPTPKTEAEQTKVLSLAEIILAP</sequence>
<comment type="caution">
    <text evidence="1">The sequence shown here is derived from an EMBL/GenBank/DDBJ whole genome shotgun (WGS) entry which is preliminary data.</text>
</comment>
<reference evidence="1" key="2">
    <citation type="submission" date="2021-08" db="EMBL/GenBank/DDBJ databases">
        <authorList>
            <person name="Tani A."/>
            <person name="Ola A."/>
            <person name="Ogura Y."/>
            <person name="Katsura K."/>
            <person name="Hayashi T."/>
        </authorList>
    </citation>
    <scope>NUCLEOTIDE SEQUENCE</scope>
    <source>
        <strain evidence="1">DSM 17168</strain>
    </source>
</reference>
<evidence type="ECO:0000313" key="2">
    <source>
        <dbReference type="Proteomes" id="UP001055153"/>
    </source>
</evidence>
<keyword evidence="2" id="KW-1185">Reference proteome</keyword>